<gene>
    <name evidence="10" type="ORF">GCM10022197_25810</name>
</gene>
<evidence type="ECO:0000256" key="3">
    <source>
        <dbReference type="ARBA" id="ARBA00022475"/>
    </source>
</evidence>
<keyword evidence="5 7" id="KW-1133">Transmembrane helix</keyword>
<dbReference type="PANTHER" id="PTHR43744">
    <property type="entry name" value="ABC TRANSPORTER PERMEASE PROTEIN MG189-RELATED-RELATED"/>
    <property type="match status" value="1"/>
</dbReference>
<reference evidence="11" key="1">
    <citation type="journal article" date="2019" name="Int. J. Syst. Evol. Microbiol.">
        <title>The Global Catalogue of Microorganisms (GCM) 10K type strain sequencing project: providing services to taxonomists for standard genome sequencing and annotation.</title>
        <authorList>
            <consortium name="The Broad Institute Genomics Platform"/>
            <consortium name="The Broad Institute Genome Sequencing Center for Infectious Disease"/>
            <person name="Wu L."/>
            <person name="Ma J."/>
        </authorList>
    </citation>
    <scope>NUCLEOTIDE SEQUENCE [LARGE SCALE GENOMIC DNA]</scope>
    <source>
        <strain evidence="11">JCM 16540</strain>
    </source>
</reference>
<feature type="region of interest" description="Disordered" evidence="8">
    <location>
        <begin position="1"/>
        <end position="26"/>
    </location>
</feature>
<comment type="similarity">
    <text evidence="7">Belongs to the binding-protein-dependent transport system permease family.</text>
</comment>
<name>A0ABP6XK28_9ACTN</name>
<evidence type="ECO:0000256" key="7">
    <source>
        <dbReference type="RuleBase" id="RU363032"/>
    </source>
</evidence>
<evidence type="ECO:0000256" key="1">
    <source>
        <dbReference type="ARBA" id="ARBA00004651"/>
    </source>
</evidence>
<dbReference type="Gene3D" id="1.10.3720.10">
    <property type="entry name" value="MetI-like"/>
    <property type="match status" value="1"/>
</dbReference>
<organism evidence="10 11">
    <name type="scientific">Microlunatus spumicola</name>
    <dbReference type="NCBI Taxonomy" id="81499"/>
    <lineage>
        <taxon>Bacteria</taxon>
        <taxon>Bacillati</taxon>
        <taxon>Actinomycetota</taxon>
        <taxon>Actinomycetes</taxon>
        <taxon>Propionibacteriales</taxon>
        <taxon>Propionibacteriaceae</taxon>
        <taxon>Microlunatus</taxon>
    </lineage>
</organism>
<feature type="compositionally biased region" description="Low complexity" evidence="8">
    <location>
        <begin position="7"/>
        <end position="24"/>
    </location>
</feature>
<comment type="caution">
    <text evidence="10">The sequence shown here is derived from an EMBL/GenBank/DDBJ whole genome shotgun (WGS) entry which is preliminary data.</text>
</comment>
<dbReference type="InterPro" id="IPR000515">
    <property type="entry name" value="MetI-like"/>
</dbReference>
<dbReference type="PANTHER" id="PTHR43744:SF12">
    <property type="entry name" value="ABC TRANSPORTER PERMEASE PROTEIN MG189-RELATED"/>
    <property type="match status" value="1"/>
</dbReference>
<protein>
    <submittedName>
        <fullName evidence="10">Carbohydrate ABC transporter permease</fullName>
    </submittedName>
</protein>
<feature type="transmembrane region" description="Helical" evidence="7">
    <location>
        <begin position="262"/>
        <end position="283"/>
    </location>
</feature>
<dbReference type="EMBL" id="BAAAYR010000003">
    <property type="protein sequence ID" value="GAA3568418.1"/>
    <property type="molecule type" value="Genomic_DNA"/>
</dbReference>
<dbReference type="PROSITE" id="PS50928">
    <property type="entry name" value="ABC_TM1"/>
    <property type="match status" value="1"/>
</dbReference>
<evidence type="ECO:0000259" key="9">
    <source>
        <dbReference type="PROSITE" id="PS50928"/>
    </source>
</evidence>
<evidence type="ECO:0000313" key="10">
    <source>
        <dbReference type="EMBL" id="GAA3568418.1"/>
    </source>
</evidence>
<dbReference type="SUPFAM" id="SSF161098">
    <property type="entry name" value="MetI-like"/>
    <property type="match status" value="1"/>
</dbReference>
<feature type="domain" description="ABC transmembrane type-1" evidence="9">
    <location>
        <begin position="94"/>
        <end position="283"/>
    </location>
</feature>
<proteinExistence type="inferred from homology"/>
<dbReference type="CDD" id="cd06261">
    <property type="entry name" value="TM_PBP2"/>
    <property type="match status" value="1"/>
</dbReference>
<comment type="subcellular location">
    <subcellularLocation>
        <location evidence="1 7">Cell membrane</location>
        <topology evidence="1 7">Multi-pass membrane protein</topology>
    </subcellularLocation>
</comment>
<feature type="transmembrane region" description="Helical" evidence="7">
    <location>
        <begin position="131"/>
        <end position="150"/>
    </location>
</feature>
<evidence type="ECO:0000313" key="11">
    <source>
        <dbReference type="Proteomes" id="UP001500767"/>
    </source>
</evidence>
<feature type="transmembrane region" description="Helical" evidence="7">
    <location>
        <begin position="162"/>
        <end position="183"/>
    </location>
</feature>
<keyword evidence="3" id="KW-1003">Cell membrane</keyword>
<sequence>MAVTASRGAVRTTATPARTTGPMTRRTRSKAALTARVVVSVVVSVVMAFPLWVMIVTALSGQSVFSTQLDLLPTDITLDNFARVFSAWPVGQWFSNSVTVTALTTIISVVVSVMAGYGFAKLRFPAKTPLFLLLLSTMMIPTQAILVPQFRLVNALGLVGTFWAVIIPGAAATFGIFLARQFMLAIPTELIEAAKIDGAGPVRIFWSIVLPLSKPLLAVLTLLSLMYQWNDFLWPLIVLRDPSLYTLPIGLQFLQGQYQTDYGALMAMTLITVGPLVVLFLVFQRWFVQGFATSGIR</sequence>
<keyword evidence="11" id="KW-1185">Reference proteome</keyword>
<keyword evidence="4 7" id="KW-0812">Transmembrane</keyword>
<evidence type="ECO:0000256" key="2">
    <source>
        <dbReference type="ARBA" id="ARBA00022448"/>
    </source>
</evidence>
<evidence type="ECO:0000256" key="5">
    <source>
        <dbReference type="ARBA" id="ARBA00022989"/>
    </source>
</evidence>
<dbReference type="Proteomes" id="UP001500767">
    <property type="component" value="Unassembled WGS sequence"/>
</dbReference>
<accession>A0ABP6XK28</accession>
<feature type="transmembrane region" description="Helical" evidence="7">
    <location>
        <begin position="204"/>
        <end position="227"/>
    </location>
</feature>
<dbReference type="Pfam" id="PF00528">
    <property type="entry name" value="BPD_transp_1"/>
    <property type="match status" value="1"/>
</dbReference>
<keyword evidence="6 7" id="KW-0472">Membrane</keyword>
<dbReference type="RefSeq" id="WP_204910304.1">
    <property type="nucleotide sequence ID" value="NZ_BAAAYR010000003.1"/>
</dbReference>
<evidence type="ECO:0000256" key="6">
    <source>
        <dbReference type="ARBA" id="ARBA00023136"/>
    </source>
</evidence>
<dbReference type="InterPro" id="IPR035906">
    <property type="entry name" value="MetI-like_sf"/>
</dbReference>
<evidence type="ECO:0000256" key="8">
    <source>
        <dbReference type="SAM" id="MobiDB-lite"/>
    </source>
</evidence>
<feature type="transmembrane region" description="Helical" evidence="7">
    <location>
        <begin position="33"/>
        <end position="55"/>
    </location>
</feature>
<evidence type="ECO:0000256" key="4">
    <source>
        <dbReference type="ARBA" id="ARBA00022692"/>
    </source>
</evidence>
<keyword evidence="2 7" id="KW-0813">Transport</keyword>
<feature type="transmembrane region" description="Helical" evidence="7">
    <location>
        <begin position="98"/>
        <end position="119"/>
    </location>
</feature>